<name>V6LXW4_9EUKA</name>
<evidence type="ECO:0000313" key="3">
    <source>
        <dbReference type="Proteomes" id="UP000018208"/>
    </source>
</evidence>
<dbReference type="AlphaFoldDB" id="V6LXW4"/>
<reference evidence="2" key="2">
    <citation type="submission" date="2020-12" db="EMBL/GenBank/DDBJ databases">
        <title>New Spironucleus salmonicida genome in near-complete chromosomes.</title>
        <authorList>
            <person name="Xu F."/>
            <person name="Kurt Z."/>
            <person name="Jimenez-Gonzalez A."/>
            <person name="Astvaldsson A."/>
            <person name="Andersson J.O."/>
            <person name="Svard S.G."/>
        </authorList>
    </citation>
    <scope>NUCLEOTIDE SEQUENCE</scope>
    <source>
        <strain evidence="2">ATCC 50377</strain>
    </source>
</reference>
<protein>
    <submittedName>
        <fullName evidence="1">Uncharacterized protein</fullName>
    </submittedName>
</protein>
<accession>V6LXW4</accession>
<evidence type="ECO:0000313" key="1">
    <source>
        <dbReference type="EMBL" id="EST49395.1"/>
    </source>
</evidence>
<sequence length="209" mass="24463">MTSSSELEINLTHLKDLFTKITDNYQKYTTIDQFNHTQSWFYSPELSIPPSENEKSQNFRTSFDLQNRIDAAETKFSQNTNGSQKEVIERELSSIRRDVDPQQAEQELVIQKEWEELVKIRTQQYQDFIQICNITRIPLEGAETAQTQQGVRKYRQDVVDFVKKLEFNKIDNNVGKLQITESPVPPFINKTFRPQIHAIEPIDVAGYFK</sequence>
<dbReference type="EMBL" id="KI545952">
    <property type="protein sequence ID" value="EST49395.1"/>
    <property type="molecule type" value="Genomic_DNA"/>
</dbReference>
<gene>
    <name evidence="1" type="ORF">SS50377_10320</name>
    <name evidence="2" type="ORF">SS50377_20036</name>
</gene>
<reference evidence="1 2" key="1">
    <citation type="journal article" date="2014" name="PLoS Genet.">
        <title>The Genome of Spironucleus salmonicida Highlights a Fish Pathogen Adapted to Fluctuating Environments.</title>
        <authorList>
            <person name="Xu F."/>
            <person name="Jerlstrom-Hultqvist J."/>
            <person name="Einarsson E."/>
            <person name="Astvaldsson A."/>
            <person name="Svard S.G."/>
            <person name="Andersson J.O."/>
        </authorList>
    </citation>
    <scope>NUCLEOTIDE SEQUENCE</scope>
    <source>
        <strain evidence="2">ATCC 50377</strain>
    </source>
</reference>
<dbReference type="VEuPathDB" id="GiardiaDB:SS50377_20036"/>
<dbReference type="EMBL" id="AUWU02000001">
    <property type="protein sequence ID" value="KAH0576690.1"/>
    <property type="molecule type" value="Genomic_DNA"/>
</dbReference>
<keyword evidence="3" id="KW-1185">Reference proteome</keyword>
<organism evidence="1">
    <name type="scientific">Spironucleus salmonicida</name>
    <dbReference type="NCBI Taxonomy" id="348837"/>
    <lineage>
        <taxon>Eukaryota</taxon>
        <taxon>Metamonada</taxon>
        <taxon>Diplomonadida</taxon>
        <taxon>Hexamitidae</taxon>
        <taxon>Hexamitinae</taxon>
        <taxon>Spironucleus</taxon>
    </lineage>
</organism>
<dbReference type="Proteomes" id="UP000018208">
    <property type="component" value="Unassembled WGS sequence"/>
</dbReference>
<evidence type="ECO:0000313" key="2">
    <source>
        <dbReference type="EMBL" id="KAH0576690.1"/>
    </source>
</evidence>
<proteinExistence type="predicted"/>